<dbReference type="EMBL" id="CM056815">
    <property type="protein sequence ID" value="KAJ8631420.1"/>
    <property type="molecule type" value="Genomic_DNA"/>
</dbReference>
<dbReference type="Proteomes" id="UP001234297">
    <property type="component" value="Chromosome 7"/>
</dbReference>
<evidence type="ECO:0000313" key="1">
    <source>
        <dbReference type="EMBL" id="KAJ8631420.1"/>
    </source>
</evidence>
<organism evidence="1 2">
    <name type="scientific">Persea americana</name>
    <name type="common">Avocado</name>
    <dbReference type="NCBI Taxonomy" id="3435"/>
    <lineage>
        <taxon>Eukaryota</taxon>
        <taxon>Viridiplantae</taxon>
        <taxon>Streptophyta</taxon>
        <taxon>Embryophyta</taxon>
        <taxon>Tracheophyta</taxon>
        <taxon>Spermatophyta</taxon>
        <taxon>Magnoliopsida</taxon>
        <taxon>Magnoliidae</taxon>
        <taxon>Laurales</taxon>
        <taxon>Lauraceae</taxon>
        <taxon>Persea</taxon>
    </lineage>
</organism>
<sequence>MRYRNPDRSGNSKAGIEQLKELKFEVRRSFWFCFPCLEKEGKAINIISSTFTYRNLESTAKCSKIASESGEINPRQGIIHSWEKAQISAETTGKFKDKAAAKARLSSFLGRHLQSPPPDRDISTVKRAFYHPRQLDLGRQRPRKGDRYESGMEVEEMEMQARKRWRIGNGREELKIDDDDDDGEGEEGMGGVDKEEKGRLLALQSSRIFRVSRASGGKDRHSKVLTAKGLRDRRIRLSVSTAIQFYDLQDRLRCDQPSKAVEWLIKAAAQAIAKLPALDGAFPTSPKEEASDEKRFDPDVETEPTTYLQHQQTQTQSQSQQQLLSLTKSACSSTSETSKGSVLSLSRSENRVKARERARERTAKEKEKEKESNLPHQQNANPNTQSSFTDLLTGCNDSASATTIPSATAQNPNPNFIPKQFRHFPPMDYFGPTAIYGQGKNQHASGFSGQAHFGNPPLSGLPLNLTAAANAVDHPELTQYAFLPEHLISVAAAPATSPNTDHNLNFSISSSLAGFNRGTLQSNSQSSLSPHMQRFPSPIVDALPNAPFFIGTAAPGAAAVRPEGERKKLNTLFAFFICWCKTHFCRYLLKLNIAPWLTMECRQVESIAILPLPHVRLNQLQRNLKY</sequence>
<protein>
    <submittedName>
        <fullName evidence="1">Uncharacterized protein</fullName>
    </submittedName>
</protein>
<proteinExistence type="predicted"/>
<evidence type="ECO:0000313" key="2">
    <source>
        <dbReference type="Proteomes" id="UP001234297"/>
    </source>
</evidence>
<keyword evidence="2" id="KW-1185">Reference proteome</keyword>
<name>A0ACC2LDL8_PERAE</name>
<accession>A0ACC2LDL8</accession>
<gene>
    <name evidence="1" type="ORF">MRB53_024743</name>
</gene>
<reference evidence="1 2" key="1">
    <citation type="journal article" date="2022" name="Hortic Res">
        <title>A haplotype resolved chromosomal level avocado genome allows analysis of novel avocado genes.</title>
        <authorList>
            <person name="Nath O."/>
            <person name="Fletcher S.J."/>
            <person name="Hayward A."/>
            <person name="Shaw L.M."/>
            <person name="Masouleh A.K."/>
            <person name="Furtado A."/>
            <person name="Henry R.J."/>
            <person name="Mitter N."/>
        </authorList>
    </citation>
    <scope>NUCLEOTIDE SEQUENCE [LARGE SCALE GENOMIC DNA]</scope>
    <source>
        <strain evidence="2">cv. Hass</strain>
    </source>
</reference>
<comment type="caution">
    <text evidence="1">The sequence shown here is derived from an EMBL/GenBank/DDBJ whole genome shotgun (WGS) entry which is preliminary data.</text>
</comment>